<sequence>MAGRLGPFIRQLRLTHHLTQHTLYAGLLSERQAVRFEAGDNDIQAERLFTVMSRLAVPLTELQPFVPTPAQSPLLKAALTKRAQWADWPLTAAETDAISEYVTGKTPLTLSEIQELSPLLGHFDPSLANNLYENVWQHLQDHQSRQEFKTVASSFCIGALYYALFHANATMCHTYLKRLTRIAPTDLVELIQLRFLTALVSAVPQGADAAYQKTDDLIAGLRAIGASAMAAALVDNRRHVLTAFGHHARWTPAELGALARSQEKLPAALRQTDYPGLNQALKGRSLGEYRSINQQ</sequence>
<dbReference type="Gene3D" id="1.10.260.40">
    <property type="entry name" value="lambda repressor-like DNA-binding domains"/>
    <property type="match status" value="1"/>
</dbReference>
<comment type="caution">
    <text evidence="1">The sequence shown here is derived from an EMBL/GenBank/DDBJ whole genome shotgun (WGS) entry which is preliminary data.</text>
</comment>
<proteinExistence type="predicted"/>
<protein>
    <recommendedName>
        <fullName evidence="3">HTH cro/C1-type domain-containing protein</fullName>
    </recommendedName>
</protein>
<reference evidence="2" key="1">
    <citation type="journal article" date="2019" name="Int. J. Syst. Evol. Microbiol.">
        <title>The Global Catalogue of Microorganisms (GCM) 10K type strain sequencing project: providing services to taxonomists for standard genome sequencing and annotation.</title>
        <authorList>
            <consortium name="The Broad Institute Genomics Platform"/>
            <consortium name="The Broad Institute Genome Sequencing Center for Infectious Disease"/>
            <person name="Wu L."/>
            <person name="Ma J."/>
        </authorList>
    </citation>
    <scope>NUCLEOTIDE SEQUENCE [LARGE SCALE GENOMIC DNA]</scope>
    <source>
        <strain evidence="2">CCM 8911</strain>
    </source>
</reference>
<accession>A0ABW4B6Z6</accession>
<dbReference type="InterPro" id="IPR001387">
    <property type="entry name" value="Cro/C1-type_HTH"/>
</dbReference>
<dbReference type="InterPro" id="IPR053163">
    <property type="entry name" value="HTH-type_regulator_Rgg"/>
</dbReference>
<keyword evidence="2" id="KW-1185">Reference proteome</keyword>
<name>A0ABW4B6Z6_9LACO</name>
<evidence type="ECO:0008006" key="3">
    <source>
        <dbReference type="Google" id="ProtNLM"/>
    </source>
</evidence>
<organism evidence="1 2">
    <name type="scientific">Lacticaseibacillus jixianensis</name>
    <dbReference type="NCBI Taxonomy" id="2486012"/>
    <lineage>
        <taxon>Bacteria</taxon>
        <taxon>Bacillati</taxon>
        <taxon>Bacillota</taxon>
        <taxon>Bacilli</taxon>
        <taxon>Lactobacillales</taxon>
        <taxon>Lactobacillaceae</taxon>
        <taxon>Lacticaseibacillus</taxon>
    </lineage>
</organism>
<dbReference type="SUPFAM" id="SSF47413">
    <property type="entry name" value="lambda repressor-like DNA-binding domains"/>
    <property type="match status" value="1"/>
</dbReference>
<dbReference type="Proteomes" id="UP001597249">
    <property type="component" value="Unassembled WGS sequence"/>
</dbReference>
<dbReference type="EMBL" id="JBHTMO010000005">
    <property type="protein sequence ID" value="MFD1392471.1"/>
    <property type="molecule type" value="Genomic_DNA"/>
</dbReference>
<dbReference type="CDD" id="cd00093">
    <property type="entry name" value="HTH_XRE"/>
    <property type="match status" value="1"/>
</dbReference>
<gene>
    <name evidence="1" type="ORF">ACFQ3L_02565</name>
</gene>
<dbReference type="InterPro" id="IPR010982">
    <property type="entry name" value="Lambda_DNA-bd_dom_sf"/>
</dbReference>
<evidence type="ECO:0000313" key="1">
    <source>
        <dbReference type="EMBL" id="MFD1392471.1"/>
    </source>
</evidence>
<evidence type="ECO:0000313" key="2">
    <source>
        <dbReference type="Proteomes" id="UP001597249"/>
    </source>
</evidence>
<dbReference type="PANTHER" id="PTHR37038">
    <property type="entry name" value="TRANSCRIPTIONAL REGULATOR-RELATED"/>
    <property type="match status" value="1"/>
</dbReference>
<dbReference type="RefSeq" id="WP_125586681.1">
    <property type="nucleotide sequence ID" value="NZ_JBHTMO010000005.1"/>
</dbReference>